<dbReference type="EMBL" id="NKQK01000010">
    <property type="protein sequence ID" value="PSS19269.1"/>
    <property type="molecule type" value="Genomic_DNA"/>
</dbReference>
<accession>A0A2R6R1Z6</accession>
<evidence type="ECO:0000313" key="7">
    <source>
        <dbReference type="EMBL" id="PSS19269.1"/>
    </source>
</evidence>
<dbReference type="Gramene" id="PSS19269">
    <property type="protein sequence ID" value="PSS19269"/>
    <property type="gene ID" value="CEY00_Acc11314"/>
</dbReference>
<dbReference type="AlphaFoldDB" id="A0A2R6R1Z6"/>
<gene>
    <name evidence="7" type="ORF">CEY00_Acc11314</name>
</gene>
<proteinExistence type="predicted"/>
<dbReference type="STRING" id="1590841.A0A2R6R1Z6"/>
<reference evidence="8" key="2">
    <citation type="journal article" date="2018" name="BMC Genomics">
        <title>A manually annotated Actinidia chinensis var. chinensis (kiwifruit) genome highlights the challenges associated with draft genomes and gene prediction in plants.</title>
        <authorList>
            <person name="Pilkington S.M."/>
            <person name="Crowhurst R."/>
            <person name="Hilario E."/>
            <person name="Nardozza S."/>
            <person name="Fraser L."/>
            <person name="Peng Y."/>
            <person name="Gunaseelan K."/>
            <person name="Simpson R."/>
            <person name="Tahir J."/>
            <person name="Deroles S.C."/>
            <person name="Templeton K."/>
            <person name="Luo Z."/>
            <person name="Davy M."/>
            <person name="Cheng C."/>
            <person name="McNeilage M."/>
            <person name="Scaglione D."/>
            <person name="Liu Y."/>
            <person name="Zhang Q."/>
            <person name="Datson P."/>
            <person name="De Silva N."/>
            <person name="Gardiner S.E."/>
            <person name="Bassett H."/>
            <person name="Chagne D."/>
            <person name="McCallum J."/>
            <person name="Dzierzon H."/>
            <person name="Deng C."/>
            <person name="Wang Y.Y."/>
            <person name="Barron L."/>
            <person name="Manako K."/>
            <person name="Bowen J."/>
            <person name="Foster T.M."/>
            <person name="Erridge Z.A."/>
            <person name="Tiffin H."/>
            <person name="Waite C.N."/>
            <person name="Davies K.M."/>
            <person name="Grierson E.P."/>
            <person name="Laing W.A."/>
            <person name="Kirk R."/>
            <person name="Chen X."/>
            <person name="Wood M."/>
            <person name="Montefiori M."/>
            <person name="Brummell D.A."/>
            <person name="Schwinn K.E."/>
            <person name="Catanach A."/>
            <person name="Fullerton C."/>
            <person name="Li D."/>
            <person name="Meiyalaghan S."/>
            <person name="Nieuwenhuizen N."/>
            <person name="Read N."/>
            <person name="Prakash R."/>
            <person name="Hunter D."/>
            <person name="Zhang H."/>
            <person name="McKenzie M."/>
            <person name="Knabel M."/>
            <person name="Harris A."/>
            <person name="Allan A.C."/>
            <person name="Gleave A."/>
            <person name="Chen A."/>
            <person name="Janssen B.J."/>
            <person name="Plunkett B."/>
            <person name="Ampomah-Dwamena C."/>
            <person name="Voogd C."/>
            <person name="Leif D."/>
            <person name="Lafferty D."/>
            <person name="Souleyre E.J.F."/>
            <person name="Varkonyi-Gasic E."/>
            <person name="Gambi F."/>
            <person name="Hanley J."/>
            <person name="Yao J.L."/>
            <person name="Cheung J."/>
            <person name="David K.M."/>
            <person name="Warren B."/>
            <person name="Marsh K."/>
            <person name="Snowden K.C."/>
            <person name="Lin-Wang K."/>
            <person name="Brian L."/>
            <person name="Martinez-Sanchez M."/>
            <person name="Wang M."/>
            <person name="Ileperuma N."/>
            <person name="Macnee N."/>
            <person name="Campin R."/>
            <person name="McAtee P."/>
            <person name="Drummond R.S.M."/>
            <person name="Espley R.V."/>
            <person name="Ireland H.S."/>
            <person name="Wu R."/>
            <person name="Atkinson R.G."/>
            <person name="Karunairetnam S."/>
            <person name="Bulley S."/>
            <person name="Chunkath S."/>
            <person name="Hanley Z."/>
            <person name="Storey R."/>
            <person name="Thrimawithana A.H."/>
            <person name="Thomson S."/>
            <person name="David C."/>
            <person name="Testolin R."/>
            <person name="Huang H."/>
            <person name="Hellens R.P."/>
            <person name="Schaffer R.J."/>
        </authorList>
    </citation>
    <scope>NUCLEOTIDE SEQUENCE [LARGE SCALE GENOMIC DNA]</scope>
    <source>
        <strain evidence="8">cv. Red5</strain>
    </source>
</reference>
<dbReference type="InterPro" id="IPR004364">
    <property type="entry name" value="Aa-tRNA-synt_II"/>
</dbReference>
<keyword evidence="3" id="KW-0067">ATP-binding</keyword>
<dbReference type="PANTHER" id="PTHR22594">
    <property type="entry name" value="ASPARTYL/LYSYL-TRNA SYNTHETASE"/>
    <property type="match status" value="1"/>
</dbReference>
<dbReference type="GO" id="GO:0006422">
    <property type="term" value="P:aspartyl-tRNA aminoacylation"/>
    <property type="evidence" value="ECO:0007669"/>
    <property type="project" value="TreeGrafter"/>
</dbReference>
<dbReference type="GO" id="GO:0004815">
    <property type="term" value="F:aspartate-tRNA ligase activity"/>
    <property type="evidence" value="ECO:0007669"/>
    <property type="project" value="TreeGrafter"/>
</dbReference>
<dbReference type="PANTHER" id="PTHR22594:SF5">
    <property type="entry name" value="ASPARTATE--TRNA LIGASE, MITOCHONDRIAL"/>
    <property type="match status" value="1"/>
</dbReference>
<dbReference type="GO" id="GO:0005524">
    <property type="term" value="F:ATP binding"/>
    <property type="evidence" value="ECO:0007669"/>
    <property type="project" value="UniProtKB-KW"/>
</dbReference>
<evidence type="ECO:0000256" key="2">
    <source>
        <dbReference type="ARBA" id="ARBA00022741"/>
    </source>
</evidence>
<dbReference type="OMA" id="SARALAX"/>
<dbReference type="SUPFAM" id="SSF55681">
    <property type="entry name" value="Class II aaRS and biotin synthetases"/>
    <property type="match status" value="1"/>
</dbReference>
<keyword evidence="5" id="KW-0030">Aminoacyl-tRNA synthetase</keyword>
<organism evidence="7 8">
    <name type="scientific">Actinidia chinensis var. chinensis</name>
    <name type="common">Chinese soft-hair kiwi</name>
    <dbReference type="NCBI Taxonomy" id="1590841"/>
    <lineage>
        <taxon>Eukaryota</taxon>
        <taxon>Viridiplantae</taxon>
        <taxon>Streptophyta</taxon>
        <taxon>Embryophyta</taxon>
        <taxon>Tracheophyta</taxon>
        <taxon>Spermatophyta</taxon>
        <taxon>Magnoliopsida</taxon>
        <taxon>eudicotyledons</taxon>
        <taxon>Gunneridae</taxon>
        <taxon>Pentapetalae</taxon>
        <taxon>asterids</taxon>
        <taxon>Ericales</taxon>
        <taxon>Actinidiaceae</taxon>
        <taxon>Actinidia</taxon>
    </lineage>
</organism>
<keyword evidence="8" id="KW-1185">Reference proteome</keyword>
<evidence type="ECO:0000256" key="4">
    <source>
        <dbReference type="ARBA" id="ARBA00022917"/>
    </source>
</evidence>
<evidence type="ECO:0000256" key="3">
    <source>
        <dbReference type="ARBA" id="ARBA00022840"/>
    </source>
</evidence>
<dbReference type="GO" id="GO:0005739">
    <property type="term" value="C:mitochondrion"/>
    <property type="evidence" value="ECO:0007669"/>
    <property type="project" value="TreeGrafter"/>
</dbReference>
<evidence type="ECO:0000313" key="8">
    <source>
        <dbReference type="Proteomes" id="UP000241394"/>
    </source>
</evidence>
<dbReference type="InterPro" id="IPR002312">
    <property type="entry name" value="Asp/Asn-tRNA-synth_IIb"/>
</dbReference>
<dbReference type="Pfam" id="PF00152">
    <property type="entry name" value="tRNA-synt_2"/>
    <property type="match status" value="1"/>
</dbReference>
<keyword evidence="2" id="KW-0547">Nucleotide-binding</keyword>
<dbReference type="PRINTS" id="PR01042">
    <property type="entry name" value="TRNASYNTHASP"/>
</dbReference>
<feature type="domain" description="Aminoacyl-tRNA synthetase class II (D/K/N)" evidence="6">
    <location>
        <begin position="14"/>
        <end position="120"/>
    </location>
</feature>
<dbReference type="OrthoDB" id="439710at2759"/>
<name>A0A2R6R1Z6_ACTCC</name>
<reference evidence="7 8" key="1">
    <citation type="submission" date="2017-07" db="EMBL/GenBank/DDBJ databases">
        <title>An improved, manually edited Actinidia chinensis var. chinensis (kiwifruit) genome highlights the challenges associated with draft genomes and gene prediction in plants.</title>
        <authorList>
            <person name="Pilkington S."/>
            <person name="Crowhurst R."/>
            <person name="Hilario E."/>
            <person name="Nardozza S."/>
            <person name="Fraser L."/>
            <person name="Peng Y."/>
            <person name="Gunaseelan K."/>
            <person name="Simpson R."/>
            <person name="Tahir J."/>
            <person name="Deroles S."/>
            <person name="Templeton K."/>
            <person name="Luo Z."/>
            <person name="Davy M."/>
            <person name="Cheng C."/>
            <person name="Mcneilage M."/>
            <person name="Scaglione D."/>
            <person name="Liu Y."/>
            <person name="Zhang Q."/>
            <person name="Datson P."/>
            <person name="De Silva N."/>
            <person name="Gardiner S."/>
            <person name="Bassett H."/>
            <person name="Chagne D."/>
            <person name="Mccallum J."/>
            <person name="Dzierzon H."/>
            <person name="Deng C."/>
            <person name="Wang Y.-Y."/>
            <person name="Barron N."/>
            <person name="Manako K."/>
            <person name="Bowen J."/>
            <person name="Foster T."/>
            <person name="Erridge Z."/>
            <person name="Tiffin H."/>
            <person name="Waite C."/>
            <person name="Davies K."/>
            <person name="Grierson E."/>
            <person name="Laing W."/>
            <person name="Kirk R."/>
            <person name="Chen X."/>
            <person name="Wood M."/>
            <person name="Montefiori M."/>
            <person name="Brummell D."/>
            <person name="Schwinn K."/>
            <person name="Catanach A."/>
            <person name="Fullerton C."/>
            <person name="Li D."/>
            <person name="Meiyalaghan S."/>
            <person name="Nieuwenhuizen N."/>
            <person name="Read N."/>
            <person name="Prakash R."/>
            <person name="Hunter D."/>
            <person name="Zhang H."/>
            <person name="Mckenzie M."/>
            <person name="Knabel M."/>
            <person name="Harris A."/>
            <person name="Allan A."/>
            <person name="Chen A."/>
            <person name="Janssen B."/>
            <person name="Plunkett B."/>
            <person name="Dwamena C."/>
            <person name="Voogd C."/>
            <person name="Leif D."/>
            <person name="Lafferty D."/>
            <person name="Souleyre E."/>
            <person name="Varkonyi-Gasic E."/>
            <person name="Gambi F."/>
            <person name="Hanley J."/>
            <person name="Yao J.-L."/>
            <person name="Cheung J."/>
            <person name="David K."/>
            <person name="Warren B."/>
            <person name="Marsh K."/>
            <person name="Snowden K."/>
            <person name="Lin-Wang K."/>
            <person name="Brian L."/>
            <person name="Martinez-Sanchez M."/>
            <person name="Wang M."/>
            <person name="Ileperuma N."/>
            <person name="Macnee N."/>
            <person name="Campin R."/>
            <person name="Mcatee P."/>
            <person name="Drummond R."/>
            <person name="Espley R."/>
            <person name="Ireland H."/>
            <person name="Wu R."/>
            <person name="Atkinson R."/>
            <person name="Karunairetnam S."/>
            <person name="Bulley S."/>
            <person name="Chunkath S."/>
            <person name="Hanley Z."/>
            <person name="Storey R."/>
            <person name="Thrimawithana A."/>
            <person name="Thomson S."/>
            <person name="David C."/>
            <person name="Testolin R."/>
        </authorList>
    </citation>
    <scope>NUCLEOTIDE SEQUENCE [LARGE SCALE GENOMIC DNA]</scope>
    <source>
        <strain evidence="8">cv. Red5</strain>
        <tissue evidence="7">Young leaf</tissue>
    </source>
</reference>
<dbReference type="InterPro" id="IPR045864">
    <property type="entry name" value="aa-tRNA-synth_II/BPL/LPL"/>
</dbReference>
<dbReference type="Gene3D" id="3.30.930.10">
    <property type="entry name" value="Bira Bifunctional Protein, Domain 2"/>
    <property type="match status" value="1"/>
</dbReference>
<evidence type="ECO:0000256" key="5">
    <source>
        <dbReference type="ARBA" id="ARBA00023146"/>
    </source>
</evidence>
<evidence type="ECO:0000256" key="1">
    <source>
        <dbReference type="ARBA" id="ARBA00022598"/>
    </source>
</evidence>
<dbReference type="Proteomes" id="UP000241394">
    <property type="component" value="Chromosome LG10"/>
</dbReference>
<keyword evidence="4" id="KW-0648">Protein biosynthesis</keyword>
<sequence length="147" mass="16036">MFEWNSLEERLEALHHPFTAPNPEDMKDLSSARALAYDMVYNGVEIGGGSLRIYKREVQEKVLKTIGISSEQAQAKFGFLLEALDMGAPPHGGIAYGLDRLVMLLAGANSIRDVIAFPKTTTAQCALTGAPSEVDPQQLKDISFPTQ</sequence>
<protein>
    <submittedName>
        <fullName evidence="7">Aspartate--tRNA ligase</fullName>
    </submittedName>
</protein>
<comment type="caution">
    <text evidence="7">The sequence shown here is derived from an EMBL/GenBank/DDBJ whole genome shotgun (WGS) entry which is preliminary data.</text>
</comment>
<evidence type="ECO:0000259" key="6">
    <source>
        <dbReference type="Pfam" id="PF00152"/>
    </source>
</evidence>
<keyword evidence="1 7" id="KW-0436">Ligase</keyword>
<dbReference type="InParanoid" id="A0A2R6R1Z6"/>